<feature type="compositionally biased region" description="Polar residues" evidence="1">
    <location>
        <begin position="51"/>
        <end position="66"/>
    </location>
</feature>
<accession>A0A2G9GDX6</accession>
<gene>
    <name evidence="2" type="ORF">CDL12_24072</name>
</gene>
<sequence>MEIDYTPEAEIHAKRAKFSPENVNVNVNAHLSGQSHSNSPPSDSNLPSGKVENSASAERPSKNQPSLHRKIVVVPRKLSMPIPDGASVMPCSDDQWIAYKVELQQEPTA</sequence>
<comment type="caution">
    <text evidence="2">The sequence shown here is derived from an EMBL/GenBank/DDBJ whole genome shotgun (WGS) entry which is preliminary data.</text>
</comment>
<evidence type="ECO:0000313" key="2">
    <source>
        <dbReference type="EMBL" id="PIN03405.1"/>
    </source>
</evidence>
<dbReference type="AlphaFoldDB" id="A0A2G9GDX6"/>
<reference evidence="3" key="1">
    <citation type="journal article" date="2018" name="Gigascience">
        <title>Genome assembly of the Pink Ipe (Handroanthus impetiginosus, Bignoniaceae), a highly valued, ecologically keystone Neotropical timber forest tree.</title>
        <authorList>
            <person name="Silva-Junior O.B."/>
            <person name="Grattapaglia D."/>
            <person name="Novaes E."/>
            <person name="Collevatti R.G."/>
        </authorList>
    </citation>
    <scope>NUCLEOTIDE SEQUENCE [LARGE SCALE GENOMIC DNA]</scope>
    <source>
        <strain evidence="3">cv. UFG-1</strain>
    </source>
</reference>
<protein>
    <submittedName>
        <fullName evidence="2">Uncharacterized protein</fullName>
    </submittedName>
</protein>
<keyword evidence="3" id="KW-1185">Reference proteome</keyword>
<feature type="compositionally biased region" description="Low complexity" evidence="1">
    <location>
        <begin position="31"/>
        <end position="49"/>
    </location>
</feature>
<evidence type="ECO:0000313" key="3">
    <source>
        <dbReference type="Proteomes" id="UP000231279"/>
    </source>
</evidence>
<dbReference type="STRING" id="429701.A0A2G9GDX6"/>
<organism evidence="2 3">
    <name type="scientific">Handroanthus impetiginosus</name>
    <dbReference type="NCBI Taxonomy" id="429701"/>
    <lineage>
        <taxon>Eukaryota</taxon>
        <taxon>Viridiplantae</taxon>
        <taxon>Streptophyta</taxon>
        <taxon>Embryophyta</taxon>
        <taxon>Tracheophyta</taxon>
        <taxon>Spermatophyta</taxon>
        <taxon>Magnoliopsida</taxon>
        <taxon>eudicotyledons</taxon>
        <taxon>Gunneridae</taxon>
        <taxon>Pentapetalae</taxon>
        <taxon>asterids</taxon>
        <taxon>lamiids</taxon>
        <taxon>Lamiales</taxon>
        <taxon>Bignoniaceae</taxon>
        <taxon>Crescentiina</taxon>
        <taxon>Tabebuia alliance</taxon>
        <taxon>Handroanthus</taxon>
    </lineage>
</organism>
<name>A0A2G9GDX6_9LAMI</name>
<dbReference type="Proteomes" id="UP000231279">
    <property type="component" value="Unassembled WGS sequence"/>
</dbReference>
<evidence type="ECO:0000256" key="1">
    <source>
        <dbReference type="SAM" id="MobiDB-lite"/>
    </source>
</evidence>
<feature type="region of interest" description="Disordered" evidence="1">
    <location>
        <begin position="26"/>
        <end position="70"/>
    </location>
</feature>
<dbReference type="OrthoDB" id="5988181at2759"/>
<dbReference type="EMBL" id="NKXS01005530">
    <property type="protein sequence ID" value="PIN03405.1"/>
    <property type="molecule type" value="Genomic_DNA"/>
</dbReference>
<proteinExistence type="predicted"/>